<protein>
    <submittedName>
        <fullName evidence="1">Uncharacterized protein</fullName>
    </submittedName>
</protein>
<proteinExistence type="predicted"/>
<accession>A0ACD3ZGE8</accession>
<evidence type="ECO:0000313" key="1">
    <source>
        <dbReference type="EMBL" id="UPL00308.1"/>
    </source>
</evidence>
<name>A0ACD3ZGE8_FUSSC</name>
<sequence length="640" mass="72816">MHRRCDSSPLCKRCRRINLDALFRRTHLTKVGEEVQGWEGPVDQANLDSCPLCQLIMKTFRRSKEEMIENEVQLRSFSSRRIMDQGWASIDTTLLSLDQYHHYGIPYIVSQSKHMEIVRLLGPHANFDLLKSWLRYCGTQHGKTCAAVRGNDELSMISSLKFIDCDTNTIVPANGMPYVALSYLWGGGLNSAVSSVNSFPDDVPKTIKDAMTATRAMGFRYLWVDRYCINQSCQEEVAEQVHKMDLIYNHAELTIIAAGGTNAEYGLPGVSPRHVIQPSAKIGKHHLVSSMTDPRLFIRGSAWDMRGWTYQEGLLSRRRLVFNDDQVYFECCGMYCFEALKLQMAALHLKDSTRFKASFCHGVNLGIFPRHLGRTEWEVIERITEYSEKSLTNPSDVLDGMSGVLRVLKQGPHKIRHCKGVPILPRPPKPSGLRPGEAEKIYHAYEWSPTVGFCAGLCWDVKTPVKRRYGFPSWSWAGWEGRVKWAFEEDRWRQLRSTSDIQFKVQLECGEECDLDEYFHKCGNHHVPISDKLLCSGLVAPIQLASGPLYNKIEAVAWTVDGKPVKWRFNVTEHNLDVRAMGACLAIELAREVSFPNRHFMIVAEIECGVYQRVGFTGGIEFWAPKKGDFAKTQMDFSLV</sequence>
<keyword evidence="2" id="KW-1185">Reference proteome</keyword>
<gene>
    <name evidence="1" type="ORF">LCI18_011242</name>
</gene>
<dbReference type="EMBL" id="CP090037">
    <property type="protein sequence ID" value="UPL00308.1"/>
    <property type="molecule type" value="Genomic_DNA"/>
</dbReference>
<organism evidence="1 2">
    <name type="scientific">Fusarium solani subsp. cucurbitae</name>
    <name type="common">Neocosmosporum cucurbitae</name>
    <dbReference type="NCBI Taxonomy" id="2747967"/>
    <lineage>
        <taxon>Eukaryota</taxon>
        <taxon>Fungi</taxon>
        <taxon>Dikarya</taxon>
        <taxon>Ascomycota</taxon>
        <taxon>Pezizomycotina</taxon>
        <taxon>Sordariomycetes</taxon>
        <taxon>Hypocreomycetidae</taxon>
        <taxon>Hypocreales</taxon>
        <taxon>Nectriaceae</taxon>
        <taxon>Fusarium</taxon>
        <taxon>Fusarium solani species complex</taxon>
    </lineage>
</organism>
<evidence type="ECO:0000313" key="2">
    <source>
        <dbReference type="Proteomes" id="UP000830768"/>
    </source>
</evidence>
<reference evidence="1" key="1">
    <citation type="submission" date="2021-11" db="EMBL/GenBank/DDBJ databases">
        <title>Fusarium solani-melongenae Genome sequencing and assembly.</title>
        <authorList>
            <person name="Xie S."/>
            <person name="Huang L."/>
            <person name="Zhang X."/>
        </authorList>
    </citation>
    <scope>NUCLEOTIDE SEQUENCE</scope>
    <source>
        <strain evidence="1">CRI 24-3</strain>
    </source>
</reference>
<dbReference type="Proteomes" id="UP000830768">
    <property type="component" value="Chromosome 9"/>
</dbReference>